<accession>A0A4Y2INH8</accession>
<evidence type="ECO:0000313" key="1">
    <source>
        <dbReference type="EMBL" id="GBM79194.1"/>
    </source>
</evidence>
<proteinExistence type="predicted"/>
<dbReference type="EMBL" id="BGPR01002806">
    <property type="protein sequence ID" value="GBM79194.1"/>
    <property type="molecule type" value="Genomic_DNA"/>
</dbReference>
<gene>
    <name evidence="1" type="ORF">AVEN_209522_1</name>
</gene>
<evidence type="ECO:0000313" key="2">
    <source>
        <dbReference type="Proteomes" id="UP000499080"/>
    </source>
</evidence>
<reference evidence="1 2" key="1">
    <citation type="journal article" date="2019" name="Sci. Rep.">
        <title>Orb-weaving spider Araneus ventricosus genome elucidates the spidroin gene catalogue.</title>
        <authorList>
            <person name="Kono N."/>
            <person name="Nakamura H."/>
            <person name="Ohtoshi R."/>
            <person name="Moran D.A.P."/>
            <person name="Shinohara A."/>
            <person name="Yoshida Y."/>
            <person name="Fujiwara M."/>
            <person name="Mori M."/>
            <person name="Tomita M."/>
            <person name="Arakawa K."/>
        </authorList>
    </citation>
    <scope>NUCLEOTIDE SEQUENCE [LARGE SCALE GENOMIC DNA]</scope>
</reference>
<name>A0A4Y2INH8_ARAVE</name>
<dbReference type="AlphaFoldDB" id="A0A4Y2INH8"/>
<comment type="caution">
    <text evidence="1">The sequence shown here is derived from an EMBL/GenBank/DDBJ whole genome shotgun (WGS) entry which is preliminary data.</text>
</comment>
<protein>
    <submittedName>
        <fullName evidence="1">Uncharacterized protein</fullName>
    </submittedName>
</protein>
<dbReference type="Proteomes" id="UP000499080">
    <property type="component" value="Unassembled WGS sequence"/>
</dbReference>
<sequence>MLKCDRSAECDGREEALSEEIGEDCAVRTINAEMRPTQNVTEGKLPSSEEIGEKHAVRTINAEMRPMQECDGREEALL</sequence>
<keyword evidence="2" id="KW-1185">Reference proteome</keyword>
<organism evidence="1 2">
    <name type="scientific">Araneus ventricosus</name>
    <name type="common">Orbweaver spider</name>
    <name type="synonym">Epeira ventricosa</name>
    <dbReference type="NCBI Taxonomy" id="182803"/>
    <lineage>
        <taxon>Eukaryota</taxon>
        <taxon>Metazoa</taxon>
        <taxon>Ecdysozoa</taxon>
        <taxon>Arthropoda</taxon>
        <taxon>Chelicerata</taxon>
        <taxon>Arachnida</taxon>
        <taxon>Araneae</taxon>
        <taxon>Araneomorphae</taxon>
        <taxon>Entelegynae</taxon>
        <taxon>Araneoidea</taxon>
        <taxon>Araneidae</taxon>
        <taxon>Araneus</taxon>
    </lineage>
</organism>